<keyword evidence="2" id="KW-0812">Transmembrane</keyword>
<evidence type="ECO:0000256" key="3">
    <source>
        <dbReference type="ARBA" id="ARBA00022989"/>
    </source>
</evidence>
<dbReference type="OrthoDB" id="408954at2759"/>
<keyword evidence="3" id="KW-1133">Transmembrane helix</keyword>
<evidence type="ECO:0000256" key="2">
    <source>
        <dbReference type="ARBA" id="ARBA00022692"/>
    </source>
</evidence>
<reference evidence="7" key="2">
    <citation type="submission" date="2015-01" db="EMBL/GenBank/DDBJ databases">
        <title>Evolutionary Origins and Diversification of the Mycorrhizal Mutualists.</title>
        <authorList>
            <consortium name="DOE Joint Genome Institute"/>
            <consortium name="Mycorrhizal Genomics Consortium"/>
            <person name="Kohler A."/>
            <person name="Kuo A."/>
            <person name="Nagy L.G."/>
            <person name="Floudas D."/>
            <person name="Copeland A."/>
            <person name="Barry K.W."/>
            <person name="Cichocki N."/>
            <person name="Veneault-Fourrey C."/>
            <person name="LaButti K."/>
            <person name="Lindquist E.A."/>
            <person name="Lipzen A."/>
            <person name="Lundell T."/>
            <person name="Morin E."/>
            <person name="Murat C."/>
            <person name="Riley R."/>
            <person name="Ohm R."/>
            <person name="Sun H."/>
            <person name="Tunlid A."/>
            <person name="Henrissat B."/>
            <person name="Grigoriev I.V."/>
            <person name="Hibbett D.S."/>
            <person name="Martin F."/>
        </authorList>
    </citation>
    <scope>NUCLEOTIDE SEQUENCE [LARGE SCALE GENOMIC DNA]</scope>
    <source>
        <strain evidence="7">Zn</strain>
    </source>
</reference>
<protein>
    <recommendedName>
        <fullName evidence="5">Fatty acid hydroxylase domain-containing protein</fullName>
    </recommendedName>
</protein>
<dbReference type="InterPro" id="IPR050307">
    <property type="entry name" value="Sterol_Desaturase_Related"/>
</dbReference>
<dbReference type="EMBL" id="KN832870">
    <property type="protein sequence ID" value="KIN08619.1"/>
    <property type="molecule type" value="Genomic_DNA"/>
</dbReference>
<dbReference type="AlphaFoldDB" id="A0A0C3DBC5"/>
<dbReference type="InParanoid" id="A0A0C3DBC5"/>
<keyword evidence="4" id="KW-0472">Membrane</keyword>
<dbReference type="GO" id="GO:0016020">
    <property type="term" value="C:membrane"/>
    <property type="evidence" value="ECO:0007669"/>
    <property type="project" value="UniProtKB-SubCell"/>
</dbReference>
<dbReference type="PANTHER" id="PTHR11863">
    <property type="entry name" value="STEROL DESATURASE"/>
    <property type="match status" value="1"/>
</dbReference>
<gene>
    <name evidence="6" type="ORF">OIDMADRAFT_175393</name>
</gene>
<evidence type="ECO:0000259" key="5">
    <source>
        <dbReference type="Pfam" id="PF04116"/>
    </source>
</evidence>
<keyword evidence="7" id="KW-1185">Reference proteome</keyword>
<dbReference type="InterPro" id="IPR006694">
    <property type="entry name" value="Fatty_acid_hydroxylase"/>
</dbReference>
<evidence type="ECO:0000256" key="1">
    <source>
        <dbReference type="ARBA" id="ARBA00004370"/>
    </source>
</evidence>
<dbReference type="GO" id="GO:0016491">
    <property type="term" value="F:oxidoreductase activity"/>
    <property type="evidence" value="ECO:0007669"/>
    <property type="project" value="InterPro"/>
</dbReference>
<evidence type="ECO:0000313" key="7">
    <source>
        <dbReference type="Proteomes" id="UP000054321"/>
    </source>
</evidence>
<evidence type="ECO:0000256" key="4">
    <source>
        <dbReference type="ARBA" id="ARBA00023136"/>
    </source>
</evidence>
<dbReference type="GO" id="GO:0005506">
    <property type="term" value="F:iron ion binding"/>
    <property type="evidence" value="ECO:0007669"/>
    <property type="project" value="InterPro"/>
</dbReference>
<dbReference type="STRING" id="913774.A0A0C3DBC5"/>
<dbReference type="Pfam" id="PF04116">
    <property type="entry name" value="FA_hydroxylase"/>
    <property type="match status" value="1"/>
</dbReference>
<evidence type="ECO:0000313" key="6">
    <source>
        <dbReference type="EMBL" id="KIN08619.1"/>
    </source>
</evidence>
<dbReference type="HOGENOM" id="CLU_047036_1_0_1"/>
<sequence>MKDINLAGLWAQIANDYPPGLIEFGATILSQLVGFWLVCSIYLVIDLTFPQFSNRHKLQSERRQPSWAAIKECIWHVLIGTISSEAIHFSILYLQDFRFSFFTTTPGLPPLGEVATHCLIALIAREVLFYTSHRALHHPRIYAQIHKQHHKFTAPMAFAAQYAHPIEHLLANTIPIVLPMMLMHSHVLTFSLFLTSQLIETSSVHSGYDFAAARAHDLHHEKFRMNYGAIGMMDWLCGTDVEGWDKPKGEKKNA</sequence>
<proteinExistence type="predicted"/>
<feature type="domain" description="Fatty acid hydroxylase" evidence="5">
    <location>
        <begin position="119"/>
        <end position="239"/>
    </location>
</feature>
<dbReference type="Proteomes" id="UP000054321">
    <property type="component" value="Unassembled WGS sequence"/>
</dbReference>
<reference evidence="6 7" key="1">
    <citation type="submission" date="2014-04" db="EMBL/GenBank/DDBJ databases">
        <authorList>
            <consortium name="DOE Joint Genome Institute"/>
            <person name="Kuo A."/>
            <person name="Martino E."/>
            <person name="Perotto S."/>
            <person name="Kohler A."/>
            <person name="Nagy L.G."/>
            <person name="Floudas D."/>
            <person name="Copeland A."/>
            <person name="Barry K.W."/>
            <person name="Cichocki N."/>
            <person name="Veneault-Fourrey C."/>
            <person name="LaButti K."/>
            <person name="Lindquist E.A."/>
            <person name="Lipzen A."/>
            <person name="Lundell T."/>
            <person name="Morin E."/>
            <person name="Murat C."/>
            <person name="Sun H."/>
            <person name="Tunlid A."/>
            <person name="Henrissat B."/>
            <person name="Grigoriev I.V."/>
            <person name="Hibbett D.S."/>
            <person name="Martin F."/>
            <person name="Nordberg H.P."/>
            <person name="Cantor M.N."/>
            <person name="Hua S.X."/>
        </authorList>
    </citation>
    <scope>NUCLEOTIDE SEQUENCE [LARGE SCALE GENOMIC DNA]</scope>
    <source>
        <strain evidence="6 7">Zn</strain>
    </source>
</reference>
<dbReference type="GO" id="GO:0008610">
    <property type="term" value="P:lipid biosynthetic process"/>
    <property type="evidence" value="ECO:0007669"/>
    <property type="project" value="InterPro"/>
</dbReference>
<accession>A0A0C3DBC5</accession>
<organism evidence="6 7">
    <name type="scientific">Oidiodendron maius (strain Zn)</name>
    <dbReference type="NCBI Taxonomy" id="913774"/>
    <lineage>
        <taxon>Eukaryota</taxon>
        <taxon>Fungi</taxon>
        <taxon>Dikarya</taxon>
        <taxon>Ascomycota</taxon>
        <taxon>Pezizomycotina</taxon>
        <taxon>Leotiomycetes</taxon>
        <taxon>Leotiomycetes incertae sedis</taxon>
        <taxon>Myxotrichaceae</taxon>
        <taxon>Oidiodendron</taxon>
    </lineage>
</organism>
<comment type="subcellular location">
    <subcellularLocation>
        <location evidence="1">Membrane</location>
    </subcellularLocation>
</comment>
<name>A0A0C3DBC5_OIDMZ</name>